<evidence type="ECO:0000313" key="1">
    <source>
        <dbReference type="EMBL" id="PPK75689.1"/>
    </source>
</evidence>
<reference evidence="1 2" key="1">
    <citation type="submission" date="2018-02" db="EMBL/GenBank/DDBJ databases">
        <title>Subsurface microbial communities from deep shales in Ohio and West Virginia, USA.</title>
        <authorList>
            <person name="Wrighton K."/>
        </authorList>
    </citation>
    <scope>NUCLEOTIDE SEQUENCE [LARGE SCALE GENOMIC DNA]</scope>
    <source>
        <strain evidence="1 2">OWC-DMM</strain>
    </source>
</reference>
<gene>
    <name evidence="1" type="ORF">B0F87_105161</name>
</gene>
<evidence type="ECO:0000313" key="2">
    <source>
        <dbReference type="Proteomes" id="UP000240010"/>
    </source>
</evidence>
<dbReference type="EMBL" id="PTIZ01000005">
    <property type="protein sequence ID" value="PPK75689.1"/>
    <property type="molecule type" value="Genomic_DNA"/>
</dbReference>
<dbReference type="Proteomes" id="UP000240010">
    <property type="component" value="Unassembled WGS sequence"/>
</dbReference>
<accession>A0A2S6HDW7</accession>
<sequence length="46" mass="5357">MTLNYTFSVELHWISLRAFGLPKSIQQLNLKKGRPSDRHVFSDLIV</sequence>
<proteinExistence type="predicted"/>
<comment type="caution">
    <text evidence="1">The sequence shown here is derived from an EMBL/GenBank/DDBJ whole genome shotgun (WGS) entry which is preliminary data.</text>
</comment>
<dbReference type="AlphaFoldDB" id="A0A2S6HDW7"/>
<name>A0A2S6HDW7_9GAMM</name>
<organism evidence="1 2">
    <name type="scientific">Methylobacter tundripaludum</name>
    <dbReference type="NCBI Taxonomy" id="173365"/>
    <lineage>
        <taxon>Bacteria</taxon>
        <taxon>Pseudomonadati</taxon>
        <taxon>Pseudomonadota</taxon>
        <taxon>Gammaproteobacteria</taxon>
        <taxon>Methylococcales</taxon>
        <taxon>Methylococcaceae</taxon>
        <taxon>Methylobacter</taxon>
    </lineage>
</organism>
<protein>
    <submittedName>
        <fullName evidence="1">Uncharacterized protein</fullName>
    </submittedName>
</protein>